<dbReference type="InterPro" id="IPR003741">
    <property type="entry name" value="LUD_dom"/>
</dbReference>
<accession>A0A1B7LIU0</accession>
<dbReference type="SUPFAM" id="SSF100950">
    <property type="entry name" value="NagB/RpiA/CoA transferase-like"/>
    <property type="match status" value="1"/>
</dbReference>
<proteinExistence type="predicted"/>
<dbReference type="OrthoDB" id="9809147at2"/>
<dbReference type="Proteomes" id="UP000078532">
    <property type="component" value="Unassembled WGS sequence"/>
</dbReference>
<organism evidence="2 3">
    <name type="scientific">Desulfotomaculum copahuensis</name>
    <dbReference type="NCBI Taxonomy" id="1838280"/>
    <lineage>
        <taxon>Bacteria</taxon>
        <taxon>Bacillati</taxon>
        <taxon>Bacillota</taxon>
        <taxon>Clostridia</taxon>
        <taxon>Eubacteriales</taxon>
        <taxon>Desulfotomaculaceae</taxon>
        <taxon>Desulfotomaculum</taxon>
    </lineage>
</organism>
<dbReference type="PIRSF" id="PIRSF020269">
    <property type="entry name" value="DUF1121"/>
    <property type="match status" value="1"/>
</dbReference>
<dbReference type="RefSeq" id="WP_066666195.1">
    <property type="nucleotide sequence ID" value="NZ_LYVF01000013.1"/>
</dbReference>
<dbReference type="EMBL" id="LYVF01000013">
    <property type="protein sequence ID" value="OAT86466.1"/>
    <property type="molecule type" value="Genomic_DNA"/>
</dbReference>
<keyword evidence="3" id="KW-1185">Reference proteome</keyword>
<dbReference type="PANTHER" id="PTHR36179">
    <property type="entry name" value="LUD_DOM DOMAIN-CONTAINING PROTEIN"/>
    <property type="match status" value="1"/>
</dbReference>
<evidence type="ECO:0000313" key="3">
    <source>
        <dbReference type="Proteomes" id="UP000078532"/>
    </source>
</evidence>
<feature type="domain" description="LUD" evidence="1">
    <location>
        <begin position="18"/>
        <end position="210"/>
    </location>
</feature>
<reference evidence="2 3" key="1">
    <citation type="submission" date="2016-04" db="EMBL/GenBank/DDBJ databases">
        <authorList>
            <person name="Evans L.H."/>
            <person name="Alamgir A."/>
            <person name="Owens N."/>
            <person name="Weber N.D."/>
            <person name="Virtaneva K."/>
            <person name="Barbian K."/>
            <person name="Babar A."/>
            <person name="Rosenke K."/>
        </authorList>
    </citation>
    <scope>NUCLEOTIDE SEQUENCE [LARGE SCALE GENOMIC DNA]</scope>
    <source>
        <strain evidence="2 3">LMa1</strain>
    </source>
</reference>
<dbReference type="AlphaFoldDB" id="A0A1B7LIU0"/>
<sequence length="216" mass="23536">MSTLEELVNWNYEQKCLKAVEALNKNGFKAVYCRTRQEAFDYILKEAREAETIGFGGSLSVAALKVADALKEAGKKLHNHNTPGLTPEERLSVMRQQLTCDLFLTGANAVTLSGFLVNIDATGNRVGAMTFGPGKVIVVAGHNKLAADKEHALQRIKACAAPPNAKRLNLNTPCARTGLCADCNSPDRICRITTVIERKPKFTDVHVLVVNEEMGL</sequence>
<protein>
    <submittedName>
        <fullName evidence="2">Lactate utilization protein C</fullName>
    </submittedName>
</protein>
<dbReference type="PANTHER" id="PTHR36179:SF2">
    <property type="entry name" value="LUD DOMAIN-CONTAINING PROTEIN"/>
    <property type="match status" value="1"/>
</dbReference>
<evidence type="ECO:0000259" key="1">
    <source>
        <dbReference type="Pfam" id="PF02589"/>
    </source>
</evidence>
<dbReference type="InterPro" id="IPR009501">
    <property type="entry name" value="UCP020269"/>
</dbReference>
<dbReference type="InterPro" id="IPR037171">
    <property type="entry name" value="NagB/RpiA_transferase-like"/>
</dbReference>
<dbReference type="STRING" id="1838280.A6M21_03340"/>
<name>A0A1B7LIU0_9FIRM</name>
<dbReference type="Pfam" id="PF02589">
    <property type="entry name" value="LUD_dom"/>
    <property type="match status" value="1"/>
</dbReference>
<comment type="caution">
    <text evidence="2">The sequence shown here is derived from an EMBL/GenBank/DDBJ whole genome shotgun (WGS) entry which is preliminary data.</text>
</comment>
<evidence type="ECO:0000313" key="2">
    <source>
        <dbReference type="EMBL" id="OAT86466.1"/>
    </source>
</evidence>
<gene>
    <name evidence="2" type="ORF">A6M21_03340</name>
</gene>